<feature type="region of interest" description="Disordered" evidence="1">
    <location>
        <begin position="180"/>
        <end position="216"/>
    </location>
</feature>
<feature type="non-terminal residue" evidence="2">
    <location>
        <position position="1"/>
    </location>
</feature>
<dbReference type="Proteomes" id="UP000054560">
    <property type="component" value="Unassembled WGS sequence"/>
</dbReference>
<proteinExistence type="predicted"/>
<evidence type="ECO:0000313" key="3">
    <source>
        <dbReference type="Proteomes" id="UP000054560"/>
    </source>
</evidence>
<keyword evidence="3" id="KW-1185">Reference proteome</keyword>
<dbReference type="AlphaFoldDB" id="A0A0L0FSW7"/>
<feature type="compositionally biased region" description="Basic and acidic residues" evidence="1">
    <location>
        <begin position="186"/>
        <end position="197"/>
    </location>
</feature>
<sequence>IIQICSHETQATVDPTFRKLSKSLVSNVPVMEQMTYLMKNHRRAHERCQTDAGFKKNLLNHCIVQLLEDNLGSRAYERTLQLYSKWQLMDTHELLQLLSPDIQEAQIRLTQRLVNRRGHNGDTARGKQRIVDLARTQYSVSNNNGNNVRLQQLTQRRATVVEHKHHQDCDTYRAASIIGRPSLGGQDDRIRTSDARARTPTTTTPKPTDDLNHDDT</sequence>
<organism evidence="2 3">
    <name type="scientific">Sphaeroforma arctica JP610</name>
    <dbReference type="NCBI Taxonomy" id="667725"/>
    <lineage>
        <taxon>Eukaryota</taxon>
        <taxon>Ichthyosporea</taxon>
        <taxon>Ichthyophonida</taxon>
        <taxon>Sphaeroforma</taxon>
    </lineage>
</organism>
<name>A0A0L0FSW7_9EUKA</name>
<evidence type="ECO:0000313" key="2">
    <source>
        <dbReference type="EMBL" id="KNC79880.1"/>
    </source>
</evidence>
<dbReference type="GeneID" id="25908253"/>
<dbReference type="EMBL" id="KQ242230">
    <property type="protein sequence ID" value="KNC79880.1"/>
    <property type="molecule type" value="Genomic_DNA"/>
</dbReference>
<dbReference type="RefSeq" id="XP_014153782.1">
    <property type="nucleotide sequence ID" value="XM_014298307.1"/>
</dbReference>
<protein>
    <submittedName>
        <fullName evidence="2">Uncharacterized protein</fullName>
    </submittedName>
</protein>
<accession>A0A0L0FSW7</accession>
<reference evidence="2 3" key="1">
    <citation type="submission" date="2011-02" db="EMBL/GenBank/DDBJ databases">
        <title>The Genome Sequence of Sphaeroforma arctica JP610.</title>
        <authorList>
            <consortium name="The Broad Institute Genome Sequencing Platform"/>
            <person name="Russ C."/>
            <person name="Cuomo C."/>
            <person name="Young S.K."/>
            <person name="Zeng Q."/>
            <person name="Gargeya S."/>
            <person name="Alvarado L."/>
            <person name="Berlin A."/>
            <person name="Chapman S.B."/>
            <person name="Chen Z."/>
            <person name="Freedman E."/>
            <person name="Gellesch M."/>
            <person name="Goldberg J."/>
            <person name="Griggs A."/>
            <person name="Gujja S."/>
            <person name="Heilman E."/>
            <person name="Heiman D."/>
            <person name="Howarth C."/>
            <person name="Mehta T."/>
            <person name="Neiman D."/>
            <person name="Pearson M."/>
            <person name="Roberts A."/>
            <person name="Saif S."/>
            <person name="Shea T."/>
            <person name="Shenoy N."/>
            <person name="Sisk P."/>
            <person name="Stolte C."/>
            <person name="Sykes S."/>
            <person name="White J."/>
            <person name="Yandava C."/>
            <person name="Burger G."/>
            <person name="Gray M.W."/>
            <person name="Holland P.W.H."/>
            <person name="King N."/>
            <person name="Lang F.B.F."/>
            <person name="Roger A.J."/>
            <person name="Ruiz-Trillo I."/>
            <person name="Haas B."/>
            <person name="Nusbaum C."/>
            <person name="Birren B."/>
        </authorList>
    </citation>
    <scope>NUCLEOTIDE SEQUENCE [LARGE SCALE GENOMIC DNA]</scope>
    <source>
        <strain evidence="2 3">JP610</strain>
    </source>
</reference>
<feature type="compositionally biased region" description="Basic and acidic residues" evidence="1">
    <location>
        <begin position="207"/>
        <end position="216"/>
    </location>
</feature>
<gene>
    <name evidence="2" type="ORF">SARC_07749</name>
</gene>
<evidence type="ECO:0000256" key="1">
    <source>
        <dbReference type="SAM" id="MobiDB-lite"/>
    </source>
</evidence>